<gene>
    <name evidence="4" type="ORF">D1866_08720</name>
    <name evidence="3" type="ORF">GFB69_00165</name>
</gene>
<dbReference type="EMBL" id="WHYS01000001">
    <property type="protein sequence ID" value="MQL54238.1"/>
    <property type="molecule type" value="Genomic_DNA"/>
</dbReference>
<reference evidence="3 6" key="1">
    <citation type="submission" date="2019-10" db="EMBL/GenBank/DDBJ databases">
        <title>Comparative genomics of sulfur disproportionating microorganisms.</title>
        <authorList>
            <person name="Ward L.M."/>
            <person name="Bertran E."/>
            <person name="Johnston D."/>
        </authorList>
    </citation>
    <scope>NUCLEOTIDE SEQUENCE [LARGE SCALE GENOMIC DNA]</scope>
    <source>
        <strain evidence="3 6">DSM 3772</strain>
    </source>
</reference>
<feature type="transmembrane region" description="Helical" evidence="1">
    <location>
        <begin position="106"/>
        <end position="124"/>
    </location>
</feature>
<evidence type="ECO:0000256" key="1">
    <source>
        <dbReference type="SAM" id="Phobius"/>
    </source>
</evidence>
<dbReference type="InterPro" id="IPR011991">
    <property type="entry name" value="ArsR-like_HTH"/>
</dbReference>
<dbReference type="KEGG" id="aamb:D1866_08720"/>
<feature type="transmembrane region" description="Helical" evidence="1">
    <location>
        <begin position="159"/>
        <end position="178"/>
    </location>
</feature>
<organism evidence="4 5">
    <name type="scientific">Acidianus ambivalens</name>
    <name type="common">Desulfurolobus ambivalens</name>
    <dbReference type="NCBI Taxonomy" id="2283"/>
    <lineage>
        <taxon>Archaea</taxon>
        <taxon>Thermoproteota</taxon>
        <taxon>Thermoprotei</taxon>
        <taxon>Sulfolobales</taxon>
        <taxon>Sulfolobaceae</taxon>
        <taxon>Acidianus</taxon>
    </lineage>
</organism>
<protein>
    <submittedName>
        <fullName evidence="4">Winged helix-turn-helix transcriptional regulator</fullName>
    </submittedName>
</protein>
<dbReference type="SUPFAM" id="SSF46785">
    <property type="entry name" value="Winged helix' DNA-binding domain"/>
    <property type="match status" value="1"/>
</dbReference>
<evidence type="ECO:0000313" key="4">
    <source>
        <dbReference type="EMBL" id="QGR22067.1"/>
    </source>
</evidence>
<name>A0A650CX86_ACIAM</name>
<dbReference type="EMBL" id="CP045482">
    <property type="protein sequence ID" value="QGR22067.1"/>
    <property type="molecule type" value="Genomic_DNA"/>
</dbReference>
<sequence length="292" mass="33833">MKSLVKENGFKEYLRDLLMDLNRIIKDKTRKDILIYLKNKGKATYSEILRDMKLSTGKLNYHLKILEPLIEKEGEYYKLNEKGEQLVSIMLSIEGDKDETLYNKVLPQYLALLGVVLLILSASIHQGSQIFYVIYVMSIIALISSAFLGYVIEPRGFEKLMVILSLVVPFAFYLFTGYTIKLPIIIYTFQGFATIKIYFYALIPTLIYFFGILPRYVNENSEFITNIIWSVIIIIDAFTGFLPIPFIDLMSLLMGFSLYQKRNEMKNYFPLLALSIAVIILSLVIKKFYFIN</sequence>
<keyword evidence="5" id="KW-1185">Reference proteome</keyword>
<keyword evidence="1" id="KW-1133">Transmembrane helix</keyword>
<feature type="transmembrane region" description="Helical" evidence="1">
    <location>
        <begin position="223"/>
        <end position="247"/>
    </location>
</feature>
<dbReference type="InterPro" id="IPR036388">
    <property type="entry name" value="WH-like_DNA-bd_sf"/>
</dbReference>
<dbReference type="Pfam" id="PF24038">
    <property type="entry name" value="DUF7347"/>
    <property type="match status" value="1"/>
</dbReference>
<dbReference type="RefSeq" id="WP_152939140.1">
    <property type="nucleotide sequence ID" value="NZ_CP045482.1"/>
</dbReference>
<evidence type="ECO:0000313" key="6">
    <source>
        <dbReference type="Proteomes" id="UP000474054"/>
    </source>
</evidence>
<feature type="transmembrane region" description="Helical" evidence="1">
    <location>
        <begin position="184"/>
        <end position="211"/>
    </location>
</feature>
<feature type="domain" description="DUF7347" evidence="2">
    <location>
        <begin position="24"/>
        <end position="89"/>
    </location>
</feature>
<dbReference type="InterPro" id="IPR036390">
    <property type="entry name" value="WH_DNA-bd_sf"/>
</dbReference>
<feature type="transmembrane region" description="Helical" evidence="1">
    <location>
        <begin position="130"/>
        <end position="152"/>
    </location>
</feature>
<reference evidence="4 5" key="2">
    <citation type="submission" date="2019-10" db="EMBL/GenBank/DDBJ databases">
        <title>Genome Sequences from Six Type Strain Members of the Archaeal Family Sulfolobaceae: Acidianus ambivalens, Acidianus infernus, Metallosphaera prunae, Stygiolobus azoricus, Sulfolobus metallicus, and Sulfurisphaera ohwakuensis.</title>
        <authorList>
            <person name="Counts J.A."/>
            <person name="Kelly R.M."/>
        </authorList>
    </citation>
    <scope>NUCLEOTIDE SEQUENCE [LARGE SCALE GENOMIC DNA]</scope>
    <source>
        <strain evidence="4 5">LEI 10</strain>
    </source>
</reference>
<feature type="transmembrane region" description="Helical" evidence="1">
    <location>
        <begin position="267"/>
        <end position="285"/>
    </location>
</feature>
<evidence type="ECO:0000259" key="2">
    <source>
        <dbReference type="Pfam" id="PF24038"/>
    </source>
</evidence>
<dbReference type="AlphaFoldDB" id="A0A650CX86"/>
<evidence type="ECO:0000313" key="3">
    <source>
        <dbReference type="EMBL" id="MQL54238.1"/>
    </source>
</evidence>
<dbReference type="CDD" id="cd00090">
    <property type="entry name" value="HTH_ARSR"/>
    <property type="match status" value="1"/>
</dbReference>
<evidence type="ECO:0000313" key="5">
    <source>
        <dbReference type="Proteomes" id="UP000426328"/>
    </source>
</evidence>
<accession>A0A650CX86</accession>
<proteinExistence type="predicted"/>
<keyword evidence="1" id="KW-0812">Transmembrane</keyword>
<dbReference type="GeneID" id="42779814"/>
<dbReference type="Proteomes" id="UP000426328">
    <property type="component" value="Chromosome"/>
</dbReference>
<keyword evidence="1" id="KW-0472">Membrane</keyword>
<dbReference type="InterPro" id="IPR055771">
    <property type="entry name" value="DUF7347"/>
</dbReference>
<dbReference type="Gene3D" id="1.10.10.10">
    <property type="entry name" value="Winged helix-like DNA-binding domain superfamily/Winged helix DNA-binding domain"/>
    <property type="match status" value="1"/>
</dbReference>
<dbReference type="Proteomes" id="UP000474054">
    <property type="component" value="Unassembled WGS sequence"/>
</dbReference>